<feature type="domain" description="SSD" evidence="8">
    <location>
        <begin position="205"/>
        <end position="317"/>
    </location>
</feature>
<dbReference type="InterPro" id="IPR050545">
    <property type="entry name" value="Mycobact_MmpL"/>
</dbReference>
<feature type="transmembrane region" description="Helical" evidence="7">
    <location>
        <begin position="260"/>
        <end position="283"/>
    </location>
</feature>
<dbReference type="InterPro" id="IPR004869">
    <property type="entry name" value="MMPL_dom"/>
</dbReference>
<keyword evidence="4 7" id="KW-0812">Transmembrane</keyword>
<accession>A0A6L9Q9D4</accession>
<evidence type="ECO:0000256" key="1">
    <source>
        <dbReference type="ARBA" id="ARBA00004651"/>
    </source>
</evidence>
<dbReference type="AlphaFoldDB" id="A0A6L9Q9D4"/>
<keyword evidence="5 7" id="KW-1133">Transmembrane helix</keyword>
<dbReference type="PROSITE" id="PS50156">
    <property type="entry name" value="SSD"/>
    <property type="match status" value="1"/>
</dbReference>
<dbReference type="InterPro" id="IPR000731">
    <property type="entry name" value="SSD"/>
</dbReference>
<keyword evidence="6 7" id="KW-0472">Membrane</keyword>
<evidence type="ECO:0000256" key="4">
    <source>
        <dbReference type="ARBA" id="ARBA00022692"/>
    </source>
</evidence>
<feature type="transmembrane region" description="Helical" evidence="7">
    <location>
        <begin position="219"/>
        <end position="239"/>
    </location>
</feature>
<evidence type="ECO:0000313" key="10">
    <source>
        <dbReference type="Proteomes" id="UP000475532"/>
    </source>
</evidence>
<dbReference type="Pfam" id="PF03176">
    <property type="entry name" value="MMPL"/>
    <property type="match status" value="1"/>
</dbReference>
<evidence type="ECO:0000313" key="9">
    <source>
        <dbReference type="EMBL" id="NEA22110.1"/>
    </source>
</evidence>
<feature type="non-terminal residue" evidence="9">
    <location>
        <position position="323"/>
    </location>
</feature>
<dbReference type="Proteomes" id="UP000475532">
    <property type="component" value="Unassembled WGS sequence"/>
</dbReference>
<gene>
    <name evidence="9" type="ORF">G3I70_06320</name>
</gene>
<protein>
    <submittedName>
        <fullName evidence="9">MMPL family transporter</fullName>
    </submittedName>
</protein>
<name>A0A6L9Q9D4_9ACTN</name>
<organism evidence="9 10">
    <name type="scientific">Actinomadura bangladeshensis</name>
    <dbReference type="NCBI Taxonomy" id="453573"/>
    <lineage>
        <taxon>Bacteria</taxon>
        <taxon>Bacillati</taxon>
        <taxon>Actinomycetota</taxon>
        <taxon>Actinomycetes</taxon>
        <taxon>Streptosporangiales</taxon>
        <taxon>Thermomonosporaceae</taxon>
        <taxon>Actinomadura</taxon>
    </lineage>
</organism>
<keyword evidence="3" id="KW-1003">Cell membrane</keyword>
<dbReference type="PANTHER" id="PTHR33406">
    <property type="entry name" value="MEMBRANE PROTEIN MJ1562-RELATED"/>
    <property type="match status" value="1"/>
</dbReference>
<comment type="similarity">
    <text evidence="2">Belongs to the resistance-nodulation-cell division (RND) (TC 2.A.6) family. MmpL subfamily.</text>
</comment>
<comment type="caution">
    <text evidence="9">The sequence shown here is derived from an EMBL/GenBank/DDBJ whole genome shotgun (WGS) entry which is preliminary data.</text>
</comment>
<sequence length="323" mass="32615">MSRLLYRLGRAAASRPWRFIVVWLVIVAAVAGFAGAAGGSLHDNYTLAGTGSQQATDLLRERFPALAGADARVVVHAKSGQVDKAKLAAAAAELRKLPHVSEVGPAQPSPDGATALLTVRYSVPVTDLAPGETLDRLRSATEELAGYQVEFGGQVPENVTAPGGVAEAIGIVAALVILFLAFGSVVAAGLPLAVALAGLGVGVSGITLVAAVTDVATTAPTLATMVGLGVGIDYALFILTRHREGLAAGLDVPEAAGRAIATAGLSVLFAGFTVLLALCGLVLSRIPVFMTMGFTTGLVVAATVLSALTLLPAVLGLAGRRVL</sequence>
<evidence type="ECO:0000256" key="7">
    <source>
        <dbReference type="SAM" id="Phobius"/>
    </source>
</evidence>
<evidence type="ECO:0000259" key="8">
    <source>
        <dbReference type="PROSITE" id="PS50156"/>
    </source>
</evidence>
<dbReference type="SUPFAM" id="SSF82866">
    <property type="entry name" value="Multidrug efflux transporter AcrB transmembrane domain"/>
    <property type="match status" value="1"/>
</dbReference>
<feature type="transmembrane region" description="Helical" evidence="7">
    <location>
        <begin position="289"/>
        <end position="318"/>
    </location>
</feature>
<evidence type="ECO:0000256" key="3">
    <source>
        <dbReference type="ARBA" id="ARBA00022475"/>
    </source>
</evidence>
<evidence type="ECO:0000256" key="2">
    <source>
        <dbReference type="ARBA" id="ARBA00010157"/>
    </source>
</evidence>
<dbReference type="EMBL" id="JAAGLI010000154">
    <property type="protein sequence ID" value="NEA22110.1"/>
    <property type="molecule type" value="Genomic_DNA"/>
</dbReference>
<comment type="subcellular location">
    <subcellularLocation>
        <location evidence="1">Cell membrane</location>
        <topology evidence="1">Multi-pass membrane protein</topology>
    </subcellularLocation>
</comment>
<feature type="transmembrane region" description="Helical" evidence="7">
    <location>
        <begin position="20"/>
        <end position="41"/>
    </location>
</feature>
<reference evidence="9 10" key="1">
    <citation type="submission" date="2020-01" db="EMBL/GenBank/DDBJ databases">
        <title>Insect and environment-associated Actinomycetes.</title>
        <authorList>
            <person name="Currrie C."/>
            <person name="Chevrette M."/>
            <person name="Carlson C."/>
            <person name="Stubbendieck R."/>
            <person name="Wendt-Pienkowski E."/>
        </authorList>
    </citation>
    <scope>NUCLEOTIDE SEQUENCE [LARGE SCALE GENOMIC DNA]</scope>
    <source>
        <strain evidence="9 10">SID10258</strain>
    </source>
</reference>
<feature type="transmembrane region" description="Helical" evidence="7">
    <location>
        <begin position="194"/>
        <end position="213"/>
    </location>
</feature>
<dbReference type="GO" id="GO:0005886">
    <property type="term" value="C:plasma membrane"/>
    <property type="evidence" value="ECO:0007669"/>
    <property type="project" value="UniProtKB-SubCell"/>
</dbReference>
<dbReference type="Gene3D" id="1.20.1640.10">
    <property type="entry name" value="Multidrug efflux transporter AcrB transmembrane domain"/>
    <property type="match status" value="1"/>
</dbReference>
<evidence type="ECO:0000256" key="6">
    <source>
        <dbReference type="ARBA" id="ARBA00023136"/>
    </source>
</evidence>
<evidence type="ECO:0000256" key="5">
    <source>
        <dbReference type="ARBA" id="ARBA00022989"/>
    </source>
</evidence>
<proteinExistence type="inferred from homology"/>
<feature type="transmembrane region" description="Helical" evidence="7">
    <location>
        <begin position="168"/>
        <end position="187"/>
    </location>
</feature>
<dbReference type="PANTHER" id="PTHR33406:SF11">
    <property type="entry name" value="MEMBRANE PROTEIN SCO6666-RELATED"/>
    <property type="match status" value="1"/>
</dbReference>